<reference evidence="10" key="2">
    <citation type="submission" date="2020-01" db="EMBL/GenBank/DDBJ databases">
        <authorList>
            <person name="Korhonen P.K.K."/>
            <person name="Guangxu M.G."/>
            <person name="Wang T.W."/>
            <person name="Stroehlein A.J.S."/>
            <person name="Young N.D."/>
            <person name="Ang C.-S.A."/>
            <person name="Fernando D.W.F."/>
            <person name="Lu H.L."/>
            <person name="Taylor S.T."/>
            <person name="Ehtesham M.E.M."/>
            <person name="Najaraj S.H.N."/>
            <person name="Harsha G.H.G."/>
            <person name="Madugundu A.M."/>
            <person name="Renuse S.R."/>
            <person name="Holt D.H."/>
            <person name="Pandey A.P."/>
            <person name="Papenfuss A.P."/>
            <person name="Gasser R.B.G."/>
            <person name="Fischer K.F."/>
        </authorList>
    </citation>
    <scope>NUCLEOTIDE SEQUENCE</scope>
    <source>
        <strain evidence="10">SSS_KF_BRIS2020</strain>
    </source>
</reference>
<evidence type="ECO:0000259" key="8">
    <source>
        <dbReference type="PROSITE" id="PS50893"/>
    </source>
</evidence>
<dbReference type="AlphaFoldDB" id="A0A834VBW5"/>
<evidence type="ECO:0000256" key="1">
    <source>
        <dbReference type="ARBA" id="ARBA00004141"/>
    </source>
</evidence>
<reference evidence="12" key="1">
    <citation type="journal article" date="2020" name="PLoS Negl. Trop. Dis.">
        <title>High-quality nuclear genome for Sarcoptes scabiei-A critical resource for a neglected parasite.</title>
        <authorList>
            <person name="Korhonen P.K."/>
            <person name="Gasser R.B."/>
            <person name="Ma G."/>
            <person name="Wang T."/>
            <person name="Stroehlein A.J."/>
            <person name="Young N.D."/>
            <person name="Ang C.S."/>
            <person name="Fernando D.D."/>
            <person name="Lu H.C."/>
            <person name="Taylor S."/>
            <person name="Reynolds S.L."/>
            <person name="Mofiz E."/>
            <person name="Najaraj S.H."/>
            <person name="Gowda H."/>
            <person name="Madugundu A."/>
            <person name="Renuse S."/>
            <person name="Holt D."/>
            <person name="Pandey A."/>
            <person name="Papenfuss A.T."/>
            <person name="Fischer K."/>
        </authorList>
    </citation>
    <scope>NUCLEOTIDE SEQUENCE [LARGE SCALE GENOMIC DNA]</scope>
</reference>
<evidence type="ECO:0000256" key="7">
    <source>
        <dbReference type="SAM" id="Phobius"/>
    </source>
</evidence>
<keyword evidence="12" id="KW-1185">Reference proteome</keyword>
<dbReference type="GO" id="GO:0043190">
    <property type="term" value="C:ATP-binding cassette (ABC) transporter complex"/>
    <property type="evidence" value="ECO:0007669"/>
    <property type="project" value="InterPro"/>
</dbReference>
<dbReference type="InterPro" id="IPR047817">
    <property type="entry name" value="ABC2_TM_bact-type"/>
</dbReference>
<name>A0A834VBW5_SARSC</name>
<dbReference type="Proteomes" id="UP000070412">
    <property type="component" value="Unassembled WGS sequence"/>
</dbReference>
<reference evidence="11" key="3">
    <citation type="submission" date="2022-06" db="UniProtKB">
        <authorList>
            <consortium name="EnsemblMetazoa"/>
        </authorList>
    </citation>
    <scope>IDENTIFICATION</scope>
</reference>
<dbReference type="GO" id="GO:0016887">
    <property type="term" value="F:ATP hydrolysis activity"/>
    <property type="evidence" value="ECO:0007669"/>
    <property type="project" value="InterPro"/>
</dbReference>
<evidence type="ECO:0000313" key="11">
    <source>
        <dbReference type="EnsemblMetazoa" id="KAF7489674.1"/>
    </source>
</evidence>
<feature type="domain" description="ABC transmembrane type-2" evidence="9">
    <location>
        <begin position="559"/>
        <end position="787"/>
    </location>
</feature>
<keyword evidence="3" id="KW-0547">Nucleotide-binding</keyword>
<dbReference type="PROSITE" id="PS00211">
    <property type="entry name" value="ABC_TRANSPORTER_1"/>
    <property type="match status" value="1"/>
</dbReference>
<dbReference type="SMART" id="SM00382">
    <property type="entry name" value="AAA"/>
    <property type="match status" value="1"/>
</dbReference>
<dbReference type="InterPro" id="IPR017871">
    <property type="entry name" value="ABC_transporter-like_CS"/>
</dbReference>
<feature type="transmembrane region" description="Helical" evidence="7">
    <location>
        <begin position="637"/>
        <end position="663"/>
    </location>
</feature>
<evidence type="ECO:0000256" key="2">
    <source>
        <dbReference type="ARBA" id="ARBA00022692"/>
    </source>
</evidence>
<dbReference type="Pfam" id="PF00005">
    <property type="entry name" value="ABC_tran"/>
    <property type="match status" value="1"/>
</dbReference>
<keyword evidence="6 7" id="KW-0472">Membrane</keyword>
<evidence type="ECO:0000259" key="9">
    <source>
        <dbReference type="PROSITE" id="PS51012"/>
    </source>
</evidence>
<protein>
    <submittedName>
        <fullName evidence="10">ABC transporter G family member 20</fullName>
    </submittedName>
</protein>
<dbReference type="InterPro" id="IPR003439">
    <property type="entry name" value="ABC_transporter-like_ATP-bd"/>
</dbReference>
<dbReference type="EMBL" id="WVUK01000064">
    <property type="protein sequence ID" value="KAF7489674.1"/>
    <property type="molecule type" value="Genomic_DNA"/>
</dbReference>
<dbReference type="PRINTS" id="PR00164">
    <property type="entry name" value="ABC2TRNSPORT"/>
</dbReference>
<feature type="transmembrane region" description="Helical" evidence="7">
    <location>
        <begin position="422"/>
        <end position="443"/>
    </location>
</feature>
<dbReference type="EnsemblMetazoa" id="SSS_1948s_mrna">
    <property type="protein sequence ID" value="KAF7489674.1"/>
    <property type="gene ID" value="SSS_1948"/>
</dbReference>
<keyword evidence="2 7" id="KW-0812">Transmembrane</keyword>
<dbReference type="InterPro" id="IPR013525">
    <property type="entry name" value="ABC2_TM"/>
</dbReference>
<keyword evidence="5 7" id="KW-1133">Transmembrane helix</keyword>
<evidence type="ECO:0000256" key="6">
    <source>
        <dbReference type="ARBA" id="ARBA00023136"/>
    </source>
</evidence>
<feature type="transmembrane region" description="Helical" evidence="7">
    <location>
        <begin position="675"/>
        <end position="696"/>
    </location>
</feature>
<sequence>MATTTASSQNLDDIIKVDDLASATSDHHQIRSNRSPATMSLDDENHFEVKKNGNIEPINEKIIVVDDRQPSRHQSSIVLDQNNRMKPSRLESTSEIDGKQSLAVKVQNVAYYYDKNKPVLKDMTLYVPEGKIFALLGSNGCGKTTMLRLILGRIKPKSGYIRVFGVEPGSKHSRIPGPGVGYMPQEISLIPEFTIQETLQYFGQIYHMDSRKLYDRIAQLIDLLNLPDRHRLVQRLSGGQKRLVSLAVTLVHQAPLVILDEPTVGVDSMLRHRIWLHLDRMCSEEGTSVIITTHYIEEAKEAKTVGFVESGSILAQSSPKHLQQQYGCDTLEEVFLKLCLRRYSKKTLSSSTPSSASKSFYDNQIENDSEVQIQSIAPNESDYKEKLFEKVSLRDRIRREIDQDRLKAMIWKSYIRVKRNPLVLIMFHMIPLVTISLFTLTFLRSPRSMPLAIYPGDLNGNLSKTFIDIMDDFFLKKNLFNTPNEALDSVRKGHSYYAMLFPDNFTQSFTSRYIDVYRSEVDTVDIETSKIRLYPDNSNFIFAVYMRRAVLNYFEEFMHRFSTDLGYNPITFNLPIYVEKPIYGKMETDLGHYLVSALIVFSLYALPMVIGSLLIVMDRKDGYQERAFVAGVKPLEILSGHMLTCFLAVLSQVFVTLVLSFVIFKLDNEGSLLEIFILVFLQGIQGLSIGLVISTVCANEVYASIVVISLILPMLLTSGSMWPMEGLPDFLQKLIFLNPITLTIRSVRLVMLRGWSYQYFEVLIGYLTTSTYTVICFVSSIFLFHLISNSTIKIPFIPEYH</sequence>
<dbReference type="PANTHER" id="PTHR43038">
    <property type="entry name" value="ATP-BINDING CASSETTE, SUB-FAMILY H, MEMBER 1"/>
    <property type="match status" value="1"/>
</dbReference>
<evidence type="ECO:0000256" key="3">
    <source>
        <dbReference type="ARBA" id="ARBA00022741"/>
    </source>
</evidence>
<evidence type="ECO:0000256" key="4">
    <source>
        <dbReference type="ARBA" id="ARBA00022840"/>
    </source>
</evidence>
<dbReference type="PROSITE" id="PS50893">
    <property type="entry name" value="ABC_TRANSPORTER_2"/>
    <property type="match status" value="1"/>
</dbReference>
<feature type="transmembrane region" description="Helical" evidence="7">
    <location>
        <begin position="763"/>
        <end position="787"/>
    </location>
</feature>
<dbReference type="OrthoDB" id="10255969at2759"/>
<feature type="transmembrane region" description="Helical" evidence="7">
    <location>
        <begin position="702"/>
        <end position="722"/>
    </location>
</feature>
<dbReference type="PROSITE" id="PS51012">
    <property type="entry name" value="ABC_TM2"/>
    <property type="match status" value="1"/>
</dbReference>
<feature type="transmembrane region" description="Helical" evidence="7">
    <location>
        <begin position="593"/>
        <end position="617"/>
    </location>
</feature>
<dbReference type="CDD" id="cd03230">
    <property type="entry name" value="ABC_DR_subfamily_A"/>
    <property type="match status" value="1"/>
</dbReference>
<evidence type="ECO:0000256" key="5">
    <source>
        <dbReference type="ARBA" id="ARBA00022989"/>
    </source>
</evidence>
<dbReference type="InterPro" id="IPR027417">
    <property type="entry name" value="P-loop_NTPase"/>
</dbReference>
<evidence type="ECO:0000313" key="10">
    <source>
        <dbReference type="EMBL" id="KAF7489674.1"/>
    </source>
</evidence>
<dbReference type="SUPFAM" id="SSF52540">
    <property type="entry name" value="P-loop containing nucleoside triphosphate hydrolases"/>
    <property type="match status" value="1"/>
</dbReference>
<dbReference type="PANTHER" id="PTHR43038:SF3">
    <property type="entry name" value="ABC TRANSPORTER G FAMILY MEMBER 20 ISOFORM X1"/>
    <property type="match status" value="1"/>
</dbReference>
<proteinExistence type="predicted"/>
<evidence type="ECO:0000313" key="12">
    <source>
        <dbReference type="Proteomes" id="UP000070412"/>
    </source>
</evidence>
<dbReference type="OMA" id="KAMIWKS"/>
<keyword evidence="4" id="KW-0067">ATP-binding</keyword>
<feature type="domain" description="ABC transporter" evidence="8">
    <location>
        <begin position="104"/>
        <end position="335"/>
    </location>
</feature>
<dbReference type="Gene3D" id="3.40.50.300">
    <property type="entry name" value="P-loop containing nucleotide triphosphate hydrolases"/>
    <property type="match status" value="1"/>
</dbReference>
<dbReference type="GO" id="GO:0140359">
    <property type="term" value="F:ABC-type transporter activity"/>
    <property type="evidence" value="ECO:0007669"/>
    <property type="project" value="InterPro"/>
</dbReference>
<dbReference type="Pfam" id="PF12698">
    <property type="entry name" value="ABC2_membrane_3"/>
    <property type="match status" value="1"/>
</dbReference>
<accession>A0A834VBW5</accession>
<gene>
    <name evidence="10" type="ORF">SSS_1948</name>
</gene>
<dbReference type="GO" id="GO:0005524">
    <property type="term" value="F:ATP binding"/>
    <property type="evidence" value="ECO:0007669"/>
    <property type="project" value="UniProtKB-KW"/>
</dbReference>
<dbReference type="InterPro" id="IPR003593">
    <property type="entry name" value="AAA+_ATPase"/>
</dbReference>
<comment type="subcellular location">
    <subcellularLocation>
        <location evidence="1">Membrane</location>
        <topology evidence="1">Multi-pass membrane protein</topology>
    </subcellularLocation>
</comment>
<organism evidence="10">
    <name type="scientific">Sarcoptes scabiei</name>
    <name type="common">Itch mite</name>
    <name type="synonym">Acarus scabiei</name>
    <dbReference type="NCBI Taxonomy" id="52283"/>
    <lineage>
        <taxon>Eukaryota</taxon>
        <taxon>Metazoa</taxon>
        <taxon>Ecdysozoa</taxon>
        <taxon>Arthropoda</taxon>
        <taxon>Chelicerata</taxon>
        <taxon>Arachnida</taxon>
        <taxon>Acari</taxon>
        <taxon>Acariformes</taxon>
        <taxon>Sarcoptiformes</taxon>
        <taxon>Astigmata</taxon>
        <taxon>Psoroptidia</taxon>
        <taxon>Sarcoptoidea</taxon>
        <taxon>Sarcoptidae</taxon>
        <taxon>Sarcoptinae</taxon>
        <taxon>Sarcoptes</taxon>
    </lineage>
</organism>
<dbReference type="InterPro" id="IPR000412">
    <property type="entry name" value="ABC_2_transport"/>
</dbReference>